<evidence type="ECO:0000313" key="4">
    <source>
        <dbReference type="EMBL" id="OCB84298.1"/>
    </source>
</evidence>
<dbReference type="OrthoDB" id="3264078at2759"/>
<evidence type="ECO:0000256" key="2">
    <source>
        <dbReference type="ARBA" id="ARBA00022980"/>
    </source>
</evidence>
<proteinExistence type="inferred from homology"/>
<dbReference type="GO" id="GO:0070124">
    <property type="term" value="P:mitochondrial translational initiation"/>
    <property type="evidence" value="ECO:0007669"/>
    <property type="project" value="TreeGrafter"/>
</dbReference>
<evidence type="ECO:0000256" key="1">
    <source>
        <dbReference type="ARBA" id="ARBA00006640"/>
    </source>
</evidence>
<keyword evidence="2" id="KW-0689">Ribosomal protein</keyword>
<evidence type="ECO:0000256" key="3">
    <source>
        <dbReference type="ARBA" id="ARBA00023274"/>
    </source>
</evidence>
<keyword evidence="5" id="KW-1185">Reference proteome</keyword>
<dbReference type="InterPro" id="IPR001911">
    <property type="entry name" value="Ribosomal_bS21"/>
</dbReference>
<sequence>MAAIRFNSTSEGRTWATSIQIDAHAPKSNPIMENIDALWKRHSEIFESERLLTARDAYSGRTVEIQGGDIALGAKMLDKMLAQNGVPRDWFQNRRHKQKGDERRRLKSLRHRRRFKHEVGKMVQLVQQIRRRGS</sequence>
<dbReference type="PANTHER" id="PTHR41237">
    <property type="entry name" value="37S RIBOSOMAL PROTEIN MRP21, MITOCHONDRIAL"/>
    <property type="match status" value="1"/>
</dbReference>
<comment type="similarity">
    <text evidence="1">Belongs to the bacterial ribosomal protein bS21 family.</text>
</comment>
<dbReference type="GO" id="GO:0005763">
    <property type="term" value="C:mitochondrial small ribosomal subunit"/>
    <property type="evidence" value="ECO:0007669"/>
    <property type="project" value="TreeGrafter"/>
</dbReference>
<name>A0A9Q5HQT1_SANBA</name>
<evidence type="ECO:0000313" key="5">
    <source>
        <dbReference type="Proteomes" id="UP000757232"/>
    </source>
</evidence>
<keyword evidence="3" id="KW-0687">Ribonucleoprotein</keyword>
<gene>
    <name evidence="4" type="ORF">A7U60_g8978</name>
</gene>
<dbReference type="Pfam" id="PF01165">
    <property type="entry name" value="Ribosomal_S21"/>
    <property type="match status" value="1"/>
</dbReference>
<dbReference type="PANTHER" id="PTHR41237:SF1">
    <property type="entry name" value="SMALL RIBOSOMAL SUBUNIT PROTEIN BS21M"/>
    <property type="match status" value="1"/>
</dbReference>
<dbReference type="AlphaFoldDB" id="A0A9Q5HQT1"/>
<dbReference type="GO" id="GO:0003735">
    <property type="term" value="F:structural constituent of ribosome"/>
    <property type="evidence" value="ECO:0007669"/>
    <property type="project" value="InterPro"/>
</dbReference>
<dbReference type="EMBL" id="LNZH02000216">
    <property type="protein sequence ID" value="OCB84298.1"/>
    <property type="molecule type" value="Genomic_DNA"/>
</dbReference>
<reference evidence="4" key="1">
    <citation type="submission" date="2016-06" db="EMBL/GenBank/DDBJ databases">
        <title>Draft Genome sequence of the fungus Inonotus baumii.</title>
        <authorList>
            <person name="Zhu H."/>
            <person name="Lin W."/>
        </authorList>
    </citation>
    <scope>NUCLEOTIDE SEQUENCE</scope>
    <source>
        <strain evidence="4">821</strain>
    </source>
</reference>
<dbReference type="Proteomes" id="UP000757232">
    <property type="component" value="Unassembled WGS sequence"/>
</dbReference>
<evidence type="ECO:0008006" key="6">
    <source>
        <dbReference type="Google" id="ProtNLM"/>
    </source>
</evidence>
<organism evidence="4 5">
    <name type="scientific">Sanghuangporus baumii</name>
    <name type="common">Phellinus baumii</name>
    <dbReference type="NCBI Taxonomy" id="108892"/>
    <lineage>
        <taxon>Eukaryota</taxon>
        <taxon>Fungi</taxon>
        <taxon>Dikarya</taxon>
        <taxon>Basidiomycota</taxon>
        <taxon>Agaricomycotina</taxon>
        <taxon>Agaricomycetes</taxon>
        <taxon>Hymenochaetales</taxon>
        <taxon>Hymenochaetaceae</taxon>
        <taxon>Sanghuangporus</taxon>
    </lineage>
</organism>
<comment type="caution">
    <text evidence="4">The sequence shown here is derived from an EMBL/GenBank/DDBJ whole genome shotgun (WGS) entry which is preliminary data.</text>
</comment>
<protein>
    <recommendedName>
        <fullName evidence="6">Ribosomal protein S21</fullName>
    </recommendedName>
</protein>
<accession>A0A9Q5HQT1</accession>
<dbReference type="InterPro" id="IPR052837">
    <property type="entry name" value="Mitoribosomal_bS21"/>
</dbReference>